<dbReference type="RefSeq" id="WP_406696977.1">
    <property type="nucleotide sequence ID" value="NZ_CP155447.1"/>
</dbReference>
<name>A0AAU7CGC8_9BACT</name>
<evidence type="ECO:0000256" key="4">
    <source>
        <dbReference type="ARBA" id="ARBA00023239"/>
    </source>
</evidence>
<accession>A0AAU7CGC8</accession>
<dbReference type="NCBIfam" id="TIGR01409">
    <property type="entry name" value="TAT_signal_seq"/>
    <property type="match status" value="1"/>
</dbReference>
<dbReference type="PANTHER" id="PTHR11002:SF79">
    <property type="entry name" value="CARBONIC ANHYDRASE 2"/>
    <property type="match status" value="1"/>
</dbReference>
<reference evidence="9" key="1">
    <citation type="submission" date="2024-05" db="EMBL/GenBank/DDBJ databases">
        <title>Planctomycetes of the genus Singulisphaera possess chitinolytic capabilities.</title>
        <authorList>
            <person name="Ivanova A."/>
        </authorList>
    </citation>
    <scope>NUCLEOTIDE SEQUENCE</scope>
    <source>
        <strain evidence="9">Ch08T</strain>
    </source>
</reference>
<dbReference type="EC" id="4.2.1.1" evidence="2 7"/>
<dbReference type="SMART" id="SM00947">
    <property type="entry name" value="Pro_CA"/>
    <property type="match status" value="1"/>
</dbReference>
<keyword evidence="4 7" id="KW-0456">Lyase</keyword>
<dbReference type="InterPro" id="IPR001765">
    <property type="entry name" value="Carbonic_anhydrase"/>
</dbReference>
<dbReference type="InterPro" id="IPR019546">
    <property type="entry name" value="TAT_signal_bac_arc"/>
</dbReference>
<keyword evidence="3 6" id="KW-0862">Zinc</keyword>
<comment type="catalytic activity">
    <reaction evidence="5 7">
        <text>hydrogencarbonate + H(+) = CO2 + H2O</text>
        <dbReference type="Rhea" id="RHEA:10748"/>
        <dbReference type="ChEBI" id="CHEBI:15377"/>
        <dbReference type="ChEBI" id="CHEBI:15378"/>
        <dbReference type="ChEBI" id="CHEBI:16526"/>
        <dbReference type="ChEBI" id="CHEBI:17544"/>
        <dbReference type="EC" id="4.2.1.1"/>
    </reaction>
</comment>
<dbReference type="GO" id="GO:0004089">
    <property type="term" value="F:carbonate dehydratase activity"/>
    <property type="evidence" value="ECO:0007669"/>
    <property type="project" value="UniProtKB-UniRule"/>
</dbReference>
<keyword evidence="6" id="KW-0479">Metal-binding</keyword>
<evidence type="ECO:0000256" key="7">
    <source>
        <dbReference type="RuleBase" id="RU003956"/>
    </source>
</evidence>
<evidence type="ECO:0000256" key="2">
    <source>
        <dbReference type="ARBA" id="ARBA00012925"/>
    </source>
</evidence>
<proteinExistence type="inferred from homology"/>
<dbReference type="PANTHER" id="PTHR11002">
    <property type="entry name" value="CARBONIC ANHYDRASE"/>
    <property type="match status" value="1"/>
</dbReference>
<evidence type="ECO:0000256" key="1">
    <source>
        <dbReference type="ARBA" id="ARBA00006217"/>
    </source>
</evidence>
<comment type="similarity">
    <text evidence="1 7">Belongs to the beta-class carbonic anhydrase family.</text>
</comment>
<feature type="binding site" evidence="6">
    <location>
        <position position="140"/>
    </location>
    <ligand>
        <name>Zn(2+)</name>
        <dbReference type="ChEBI" id="CHEBI:29105"/>
    </ligand>
</feature>
<dbReference type="GO" id="GO:0008270">
    <property type="term" value="F:zinc ion binding"/>
    <property type="evidence" value="ECO:0007669"/>
    <property type="project" value="UniProtKB-UniRule"/>
</dbReference>
<gene>
    <name evidence="9" type="ORF">V5E97_38930</name>
</gene>
<feature type="chain" id="PRO_5043660927" description="Carbonic anhydrase" evidence="8">
    <location>
        <begin position="34"/>
        <end position="234"/>
    </location>
</feature>
<dbReference type="Pfam" id="PF00484">
    <property type="entry name" value="Pro_CA"/>
    <property type="match status" value="1"/>
</dbReference>
<dbReference type="PROSITE" id="PS51318">
    <property type="entry name" value="TAT"/>
    <property type="match status" value="1"/>
</dbReference>
<comment type="function">
    <text evidence="7">Reversible hydration of carbon dioxide.</text>
</comment>
<evidence type="ECO:0000313" key="9">
    <source>
        <dbReference type="EMBL" id="XBH04226.1"/>
    </source>
</evidence>
<evidence type="ECO:0000256" key="8">
    <source>
        <dbReference type="SAM" id="SignalP"/>
    </source>
</evidence>
<protein>
    <recommendedName>
        <fullName evidence="2 7">Carbonic anhydrase</fullName>
        <ecNumber evidence="2 7">4.2.1.1</ecNumber>
    </recommendedName>
    <alternativeName>
        <fullName evidence="7">Carbonate dehydratase</fullName>
    </alternativeName>
</protein>
<dbReference type="AlphaFoldDB" id="A0AAU7CGC8"/>
<dbReference type="GO" id="GO:0015976">
    <property type="term" value="P:carbon utilization"/>
    <property type="evidence" value="ECO:0007669"/>
    <property type="project" value="InterPro"/>
</dbReference>
<dbReference type="SUPFAM" id="SSF53056">
    <property type="entry name" value="beta-carbonic anhydrase, cab"/>
    <property type="match status" value="1"/>
</dbReference>
<keyword evidence="8" id="KW-0732">Signal</keyword>
<evidence type="ECO:0000256" key="3">
    <source>
        <dbReference type="ARBA" id="ARBA00022833"/>
    </source>
</evidence>
<dbReference type="InterPro" id="IPR015892">
    <property type="entry name" value="Carbonic_anhydrase_CS"/>
</dbReference>
<dbReference type="PROSITE" id="PS00705">
    <property type="entry name" value="PROK_CO2_ANHYDRASE_2"/>
    <property type="match status" value="1"/>
</dbReference>
<dbReference type="InterPro" id="IPR006311">
    <property type="entry name" value="TAT_signal"/>
</dbReference>
<comment type="cofactor">
    <cofactor evidence="6">
        <name>Zn(2+)</name>
        <dbReference type="ChEBI" id="CHEBI:29105"/>
    </cofactor>
    <text evidence="6">Binds 1 zinc ion per subunit.</text>
</comment>
<feature type="binding site" evidence="6">
    <location>
        <position position="86"/>
    </location>
    <ligand>
        <name>Zn(2+)</name>
        <dbReference type="ChEBI" id="CHEBI:29105"/>
    </ligand>
</feature>
<dbReference type="Gene3D" id="3.40.1050.10">
    <property type="entry name" value="Carbonic anhydrase"/>
    <property type="match status" value="1"/>
</dbReference>
<dbReference type="EMBL" id="CP155447">
    <property type="protein sequence ID" value="XBH04226.1"/>
    <property type="molecule type" value="Genomic_DNA"/>
</dbReference>
<dbReference type="PROSITE" id="PS00704">
    <property type="entry name" value="PROK_CO2_ANHYDRASE_1"/>
    <property type="match status" value="1"/>
</dbReference>
<evidence type="ECO:0000256" key="5">
    <source>
        <dbReference type="ARBA" id="ARBA00048348"/>
    </source>
</evidence>
<feature type="signal peptide" evidence="8">
    <location>
        <begin position="1"/>
        <end position="33"/>
    </location>
</feature>
<organism evidence="9">
    <name type="scientific">Singulisphaera sp. Ch08</name>
    <dbReference type="NCBI Taxonomy" id="3120278"/>
    <lineage>
        <taxon>Bacteria</taxon>
        <taxon>Pseudomonadati</taxon>
        <taxon>Planctomycetota</taxon>
        <taxon>Planctomycetia</taxon>
        <taxon>Isosphaerales</taxon>
        <taxon>Isosphaeraceae</taxon>
        <taxon>Singulisphaera</taxon>
    </lineage>
</organism>
<dbReference type="CDD" id="cd03378">
    <property type="entry name" value="beta_CA_cladeC"/>
    <property type="match status" value="1"/>
</dbReference>
<feature type="binding site" evidence="6">
    <location>
        <position position="84"/>
    </location>
    <ligand>
        <name>Zn(2+)</name>
        <dbReference type="ChEBI" id="CHEBI:29105"/>
    </ligand>
</feature>
<dbReference type="InterPro" id="IPR036874">
    <property type="entry name" value="Carbonic_anhydrase_sf"/>
</dbReference>
<evidence type="ECO:0000256" key="6">
    <source>
        <dbReference type="PIRSR" id="PIRSR601765-1"/>
    </source>
</evidence>
<sequence>MRSPNRLSRREFVKVTGLAASAAGLALPSAAQAAPARDPNAVLAQLLEGNQRFVKGQLAHPGRSPKDFLALAEGQAPLAVIVGCADSRVAPELIFDQGVGDLFVVRAAGNVVSGAGPIVKGSIEFAVAELGARLIIVLGHTKCGAVKAAIQHIDANDVLPGSIGDLIDPIRVAVNAVKGHPGDKLENVTRANVEKGVERLKALDPILSKFAKAGELKVVGAVYELHTGLVKVYE</sequence>
<feature type="binding site" evidence="6">
    <location>
        <position position="143"/>
    </location>
    <ligand>
        <name>Zn(2+)</name>
        <dbReference type="ChEBI" id="CHEBI:29105"/>
    </ligand>
</feature>